<evidence type="ECO:0000256" key="10">
    <source>
        <dbReference type="ARBA" id="ARBA00023065"/>
    </source>
</evidence>
<comment type="function">
    <text evidence="23">Receptor for glutamate that functions as a ligand-gated ion channel in the central nervous system and plays an important role in excitatory synaptic transmission. L-glutamate acts as an excitatory neurotransmitter at many synapses in the central nervous system.</text>
</comment>
<comment type="subcellular location">
    <subcellularLocation>
        <location evidence="1">Cell membrane</location>
        <topology evidence="1">Multi-pass membrane protein</topology>
    </subcellularLocation>
    <subcellularLocation>
        <location evidence="23">Postsynaptic cell membrane</location>
        <topology evidence="23">Multi-pass membrane protein</topology>
    </subcellularLocation>
</comment>
<evidence type="ECO:0000256" key="18">
    <source>
        <dbReference type="ARBA" id="ARBA00036239"/>
    </source>
</evidence>
<keyword evidence="3 23" id="KW-1003">Cell membrane</keyword>
<evidence type="ECO:0000256" key="14">
    <source>
        <dbReference type="ARBA" id="ARBA00023180"/>
    </source>
</evidence>
<dbReference type="OMA" id="EYSKCCY"/>
<dbReference type="Proteomes" id="UP000472264">
    <property type="component" value="Chromosome 4"/>
</dbReference>
<evidence type="ECO:0000256" key="21">
    <source>
        <dbReference type="PIRSR" id="PIRSR601508-2"/>
    </source>
</evidence>
<dbReference type="CDD" id="cd13720">
    <property type="entry name" value="PBP2_iGluR_NMDA_Nr3"/>
    <property type="match status" value="1"/>
</dbReference>
<evidence type="ECO:0000256" key="15">
    <source>
        <dbReference type="ARBA" id="ARBA00023257"/>
    </source>
</evidence>
<keyword evidence="7" id="KW-0460">Magnesium</keyword>
<feature type="binding site" evidence="20">
    <location>
        <position position="550"/>
    </location>
    <ligand>
        <name>L-glutamate</name>
        <dbReference type="ChEBI" id="CHEBI:29985"/>
    </ligand>
</feature>
<feature type="binding site" evidence="20">
    <location>
        <position position="762"/>
    </location>
    <ligand>
        <name>L-glutamate</name>
        <dbReference type="ChEBI" id="CHEBI:29985"/>
    </ligand>
</feature>
<evidence type="ECO:0000256" key="16">
    <source>
        <dbReference type="ARBA" id="ARBA00023286"/>
    </source>
</evidence>
<keyword evidence="10 23" id="KW-0406">Ion transport</keyword>
<evidence type="ECO:0000256" key="20">
    <source>
        <dbReference type="PIRSR" id="PIRSR601508-1"/>
    </source>
</evidence>
<keyword evidence="12 22" id="KW-1015">Disulfide bond</keyword>
<dbReference type="GO" id="GO:0038023">
    <property type="term" value="F:signaling receptor activity"/>
    <property type="evidence" value="ECO:0007669"/>
    <property type="project" value="InterPro"/>
</dbReference>
<keyword evidence="17 23" id="KW-0407">Ion channel</keyword>
<evidence type="ECO:0000256" key="19">
    <source>
        <dbReference type="ARBA" id="ARBA00036634"/>
    </source>
</evidence>
<dbReference type="GO" id="GO:0045211">
    <property type="term" value="C:postsynaptic membrane"/>
    <property type="evidence" value="ECO:0007669"/>
    <property type="project" value="UniProtKB-SubCell"/>
</dbReference>
<feature type="domain" description="Ionotropic glutamate receptor L-glutamate and glycine-binding" evidence="27">
    <location>
        <begin position="483"/>
        <end position="539"/>
    </location>
</feature>
<keyword evidence="24" id="KW-0175">Coiled coil</keyword>
<evidence type="ECO:0000256" key="6">
    <source>
        <dbReference type="ARBA" id="ARBA00022837"/>
    </source>
</evidence>
<dbReference type="Ensembl" id="ENSENLT00000008052.1">
    <property type="protein sequence ID" value="ENSENLP00000007705.1"/>
    <property type="gene ID" value="ENSENLG00000003694.1"/>
</dbReference>
<feature type="binding site" evidence="20">
    <location>
        <position position="555"/>
    </location>
    <ligand>
        <name>L-glutamate</name>
        <dbReference type="ChEBI" id="CHEBI:29985"/>
    </ligand>
</feature>
<evidence type="ECO:0000256" key="4">
    <source>
        <dbReference type="ARBA" id="ARBA00022692"/>
    </source>
</evidence>
<feature type="binding site" evidence="20">
    <location>
        <position position="718"/>
    </location>
    <ligand>
        <name>L-glutamate</name>
        <dbReference type="ChEBI" id="CHEBI:29985"/>
    </ligand>
</feature>
<keyword evidence="6" id="KW-0106">Calcium</keyword>
<keyword evidence="16 23" id="KW-1071">Ligand-gated ion channel</keyword>
<dbReference type="Gene3D" id="3.40.190.10">
    <property type="entry name" value="Periplasmic binding protein-like II"/>
    <property type="match status" value="3"/>
</dbReference>
<dbReference type="Pfam" id="PF10613">
    <property type="entry name" value="Lig_chan-Glu_bd"/>
    <property type="match status" value="1"/>
</dbReference>
<comment type="catalytic activity">
    <reaction evidence="19">
        <text>Ca(2+)(in) = Ca(2+)(out)</text>
        <dbReference type="Rhea" id="RHEA:29671"/>
        <dbReference type="ChEBI" id="CHEBI:29108"/>
    </reaction>
</comment>
<keyword evidence="5 23" id="KW-0732">Signal</keyword>
<evidence type="ECO:0000313" key="28">
    <source>
        <dbReference type="Ensembl" id="ENSENLP00000007705.1"/>
    </source>
</evidence>
<feature type="transmembrane region" description="Helical" evidence="23">
    <location>
        <begin position="661"/>
        <end position="686"/>
    </location>
</feature>
<feature type="disulfide bond" evidence="22">
    <location>
        <begin position="776"/>
        <end position="830"/>
    </location>
</feature>
<accession>A0A665TC25</accession>
<feature type="signal peptide" evidence="23">
    <location>
        <begin position="1"/>
        <end position="28"/>
    </location>
</feature>
<evidence type="ECO:0000256" key="12">
    <source>
        <dbReference type="ARBA" id="ARBA00023157"/>
    </source>
</evidence>
<feature type="site" description="Crucial to convey clamshell closure to channel opening" evidence="21">
    <location>
        <position position="694"/>
    </location>
</feature>
<evidence type="ECO:0000256" key="8">
    <source>
        <dbReference type="ARBA" id="ARBA00022989"/>
    </source>
</evidence>
<name>A0A665TC25_ECHNA</name>
<feature type="chain" id="PRO_5027148841" description="Glutamate receptor" evidence="23">
    <location>
        <begin position="29"/>
        <end position="1056"/>
    </location>
</feature>
<feature type="site" description="Interaction with the cone snail toxin Con-ikot-ikot" evidence="21">
    <location>
        <position position="724"/>
    </location>
</feature>
<feature type="coiled-coil region" evidence="24">
    <location>
        <begin position="953"/>
        <end position="980"/>
    </location>
</feature>
<feature type="transmembrane region" description="Helical" evidence="23">
    <location>
        <begin position="848"/>
        <end position="868"/>
    </location>
</feature>
<feature type="region of interest" description="Disordered" evidence="25">
    <location>
        <begin position="1031"/>
        <end position="1056"/>
    </location>
</feature>
<dbReference type="SMART" id="SM00079">
    <property type="entry name" value="PBPe"/>
    <property type="match status" value="1"/>
</dbReference>
<keyword evidence="11 23" id="KW-0472">Membrane</keyword>
<keyword evidence="14" id="KW-0325">Glycoprotein</keyword>
<keyword evidence="8 23" id="KW-1133">Transmembrane helix</keyword>
<dbReference type="PRINTS" id="PR00177">
    <property type="entry name" value="NMDARECEPTOR"/>
</dbReference>
<keyword evidence="2 23" id="KW-0813">Transport</keyword>
<evidence type="ECO:0000256" key="24">
    <source>
        <dbReference type="SAM" id="Coils"/>
    </source>
</evidence>
<dbReference type="GO" id="GO:0015276">
    <property type="term" value="F:ligand-gated monoatomic ion channel activity"/>
    <property type="evidence" value="ECO:0007669"/>
    <property type="project" value="InterPro"/>
</dbReference>
<dbReference type="FunFam" id="3.40.190.10:FF:000045">
    <property type="entry name" value="Putative glutamate receptor ionotropic NMDA 3A"/>
    <property type="match status" value="1"/>
</dbReference>
<feature type="domain" description="Ionotropic glutamate receptor C-terminal" evidence="26">
    <location>
        <begin position="459"/>
        <end position="827"/>
    </location>
</feature>
<keyword evidence="9 23" id="KW-0770">Synapse</keyword>
<dbReference type="InterPro" id="IPR015683">
    <property type="entry name" value="Ionotropic_Glu_rcpt"/>
</dbReference>
<evidence type="ECO:0000259" key="26">
    <source>
        <dbReference type="SMART" id="SM00079"/>
    </source>
</evidence>
<evidence type="ECO:0000256" key="23">
    <source>
        <dbReference type="RuleBase" id="RU367118"/>
    </source>
</evidence>
<dbReference type="InterPro" id="IPR001508">
    <property type="entry name" value="Iono_Glu_rcpt_met"/>
</dbReference>
<evidence type="ECO:0000256" key="7">
    <source>
        <dbReference type="ARBA" id="ARBA00022842"/>
    </source>
</evidence>
<evidence type="ECO:0000256" key="13">
    <source>
        <dbReference type="ARBA" id="ARBA00023170"/>
    </source>
</evidence>
<dbReference type="SMART" id="SM00918">
    <property type="entry name" value="Lig_chan-Glu_bd"/>
    <property type="match status" value="1"/>
</dbReference>
<dbReference type="AlphaFoldDB" id="A0A665TC25"/>
<comment type="catalytic activity">
    <reaction evidence="18">
        <text>Na(+)(in) = Na(+)(out)</text>
        <dbReference type="Rhea" id="RHEA:34963"/>
        <dbReference type="ChEBI" id="CHEBI:29101"/>
    </reaction>
</comment>
<keyword evidence="13 23" id="KW-0675">Receptor</keyword>
<feature type="transmembrane region" description="Helical" evidence="23">
    <location>
        <begin position="630"/>
        <end position="649"/>
    </location>
</feature>
<dbReference type="InParanoid" id="A0A665TC25"/>
<evidence type="ECO:0000256" key="1">
    <source>
        <dbReference type="ARBA" id="ARBA00004651"/>
    </source>
</evidence>
<keyword evidence="29" id="KW-1185">Reference proteome</keyword>
<dbReference type="PANTHER" id="PTHR18966">
    <property type="entry name" value="IONOTROPIC GLUTAMATE RECEPTOR"/>
    <property type="match status" value="1"/>
</dbReference>
<evidence type="ECO:0000256" key="5">
    <source>
        <dbReference type="ARBA" id="ARBA00022729"/>
    </source>
</evidence>
<reference evidence="28" key="2">
    <citation type="submission" date="2025-08" db="UniProtKB">
        <authorList>
            <consortium name="Ensembl"/>
        </authorList>
    </citation>
    <scope>IDENTIFICATION</scope>
</reference>
<dbReference type="SUPFAM" id="SSF53850">
    <property type="entry name" value="Periplasmic binding protein-like II"/>
    <property type="match status" value="1"/>
</dbReference>
<dbReference type="FunFam" id="3.40.190.10:FF:000066">
    <property type="entry name" value="Glutamate receptor ionotropic, NMDA 3A"/>
    <property type="match status" value="1"/>
</dbReference>
<keyword evidence="15 23" id="KW-0628">Postsynaptic cell membrane</keyword>
<comment type="similarity">
    <text evidence="23">Belongs to the glutamate-gated ion channel (TC 1.A.10.1) family.</text>
</comment>
<proteinExistence type="inferred from homology"/>
<protein>
    <recommendedName>
        <fullName evidence="23">Glutamate receptor</fullName>
    </recommendedName>
</protein>
<dbReference type="InterPro" id="IPR019594">
    <property type="entry name" value="Glu/Gly-bd"/>
</dbReference>
<reference evidence="28" key="3">
    <citation type="submission" date="2025-09" db="UniProtKB">
        <authorList>
            <consortium name="Ensembl"/>
        </authorList>
    </citation>
    <scope>IDENTIFICATION</scope>
</reference>
<evidence type="ECO:0000313" key="29">
    <source>
        <dbReference type="Proteomes" id="UP000472264"/>
    </source>
</evidence>
<evidence type="ECO:0000256" key="11">
    <source>
        <dbReference type="ARBA" id="ARBA00023136"/>
    </source>
</evidence>
<dbReference type="Gene3D" id="3.40.50.2300">
    <property type="match status" value="1"/>
</dbReference>
<dbReference type="SUPFAM" id="SSF53822">
    <property type="entry name" value="Periplasmic binding protein-like I"/>
    <property type="match status" value="1"/>
</dbReference>
<reference evidence="28" key="1">
    <citation type="submission" date="2021-04" db="EMBL/GenBank/DDBJ databases">
        <authorList>
            <consortium name="Wellcome Sanger Institute Data Sharing"/>
        </authorList>
    </citation>
    <scope>NUCLEOTIDE SEQUENCE [LARGE SCALE GENOMIC DNA]</scope>
</reference>
<evidence type="ECO:0000256" key="2">
    <source>
        <dbReference type="ARBA" id="ARBA00022448"/>
    </source>
</evidence>
<evidence type="ECO:0000256" key="17">
    <source>
        <dbReference type="ARBA" id="ARBA00023303"/>
    </source>
</evidence>
<evidence type="ECO:0000256" key="25">
    <source>
        <dbReference type="SAM" id="MobiDB-lite"/>
    </source>
</evidence>
<sequence>MSFTSSTFWSRTLGACLLVFLLVPPCLLHPQPCHVLAQIGHTVRIGALLPAQRGARVQVQAALNRASAPDSFLPYNLSLELVNRQPAAADPESLFRCVCQGVVVQGVSAVLAFPQTREELLQVDLMASFLEVPFVSFIQSGEPLHLQVWFPESSLSDLLVTVLQQSGWRAGKVVLCQGWEEARGLLRLLEGRSGALWNGGGKVTWHQWTILNLTRSSHDDTQIHDFLFQHFKQFQSPPASVLLFGTDLQCVAAVLRSAQDLGLTLPMVRWVLGQPLNPDALHAIGLPLGLLAYGQVERKPLEFYVRDALQLVTRAVAAATMLRPDLALIQNMVNCYDIPNKHQVLSSGQYLTRFLFNTSFSGLTGPVQVHQNLSQVLTLMRFHIWSLRRDALGQPTWVTVGSWEDGELTEGMGGRTRSRWRVGIPVEGSRVRVVTLVEHPFVFTRDVDDEGSCPAGQFCLDAGTNNSETLERLFREVAAGNSSFLPPEYSKCCYGYCIDLLEKLAEDLGFEFDLYIVGDGKYGAWKGGRWTGLVGDLLSGLAEMAVTSFSINSARSEVIDFTSPFFSTSLGILVRSKDTAAPIGAFMWPLHWSMWVGIFLALHITALFLTLYEWKSPFGMTPHGRNRMKVFSYSSALNLCYAILFGRTVSSKTPKCWTGRFLMNLWAIFCLLVLSSYTANLAAVMVGEKTFEEVSGIHDAKLHHPSQGFRFGTVRESSAEDYMKNSFPEMYDYMRRFNEPTTPEGVATLKTDPPQLDAFIMDKALLDYEVSIDADCKLATVGKPFAIEGYGIGLPQNSPLTSNISEFISRYKSDGYMDMLHDKWYKVVPCGNRVFAVTETLQMGISHFSGLFVLLCFGVGGALLTLAGEHGFYRLILPHIRRRQNLKYWLHTSQVSVTVCYFSGCNCLLCSARHGDILSNRKYTGFLSANVAPSSEAAAPLPVAVPPPQPGELQELQDQIEQMREKLRTALARRAEIQTTMAKPVAIVTNNLTPVTTVTSLTMTVTSGAPPNLIPTVAPTKPLPANTKCVTTMTDPPHKVLSKVRPLPSRMASQRR</sequence>
<dbReference type="Pfam" id="PF00060">
    <property type="entry name" value="Lig_chan"/>
    <property type="match status" value="1"/>
</dbReference>
<evidence type="ECO:0000256" key="9">
    <source>
        <dbReference type="ARBA" id="ARBA00023018"/>
    </source>
</evidence>
<keyword evidence="4 23" id="KW-0812">Transmembrane</keyword>
<organism evidence="28 29">
    <name type="scientific">Echeneis naucrates</name>
    <name type="common">Live sharksucker</name>
    <dbReference type="NCBI Taxonomy" id="173247"/>
    <lineage>
        <taxon>Eukaryota</taxon>
        <taxon>Metazoa</taxon>
        <taxon>Chordata</taxon>
        <taxon>Craniata</taxon>
        <taxon>Vertebrata</taxon>
        <taxon>Euteleostomi</taxon>
        <taxon>Actinopterygii</taxon>
        <taxon>Neopterygii</taxon>
        <taxon>Teleostei</taxon>
        <taxon>Neoteleostei</taxon>
        <taxon>Acanthomorphata</taxon>
        <taxon>Carangaria</taxon>
        <taxon>Carangiformes</taxon>
        <taxon>Echeneidae</taxon>
        <taxon>Echeneis</taxon>
    </lineage>
</organism>
<dbReference type="InterPro" id="IPR028082">
    <property type="entry name" value="Peripla_BP_I"/>
</dbReference>
<feature type="transmembrane region" description="Helical" evidence="23">
    <location>
        <begin position="586"/>
        <end position="609"/>
    </location>
</feature>
<evidence type="ECO:0000256" key="3">
    <source>
        <dbReference type="ARBA" id="ARBA00022475"/>
    </source>
</evidence>
<evidence type="ECO:0000259" key="27">
    <source>
        <dbReference type="SMART" id="SM00918"/>
    </source>
</evidence>
<evidence type="ECO:0000256" key="22">
    <source>
        <dbReference type="PIRSR" id="PIRSR601508-3"/>
    </source>
</evidence>
<dbReference type="InterPro" id="IPR001320">
    <property type="entry name" value="Iontro_rcpt_C"/>
</dbReference>